<keyword evidence="4" id="KW-1185">Reference proteome</keyword>
<name>A0ABS9TRZ3_9PSEU</name>
<evidence type="ECO:0000313" key="3">
    <source>
        <dbReference type="EMBL" id="MCH6171312.1"/>
    </source>
</evidence>
<feature type="region of interest" description="Disordered" evidence="1">
    <location>
        <begin position="283"/>
        <end position="312"/>
    </location>
</feature>
<dbReference type="EMBL" id="JAKXMK010000041">
    <property type="protein sequence ID" value="MCH6171312.1"/>
    <property type="molecule type" value="Genomic_DNA"/>
</dbReference>
<sequence length="312" mass="34697">MRRVRVGEQQAHRDRLGLELLHLRDNALDLVTSEIDDRFAVRTHPLNDRHDALTRHEWLGPNHRQVIQGRTVLPADLQDIAEPIGGDEDRAGDPALEHGVRRRRGAVRQQLDVAIRPSFAHPILDALGLVPRRRRHLDRARPMSLRVHNDVGEGATHIDARTDSHWHPMARGAKKRQMIIEASIMSTTCVYPSASVIDHSVGSAAMGLGCLIIVSVLSGIPSTALAVFLGCARIAILAVVWILARILTVVWILLLCHPSHPPCQVAKGPPERARQTWPIGRRHPRIAAGANPLRRTDQLRGSISVEQQPRPR</sequence>
<accession>A0ABS9TRZ3</accession>
<reference evidence="3 4" key="1">
    <citation type="submission" date="2022-03" db="EMBL/GenBank/DDBJ databases">
        <title>Pseudonocardia alaer sp. nov., a novel actinomycete isolated from reed forest soil.</title>
        <authorList>
            <person name="Wang L."/>
        </authorList>
    </citation>
    <scope>NUCLEOTIDE SEQUENCE [LARGE SCALE GENOMIC DNA]</scope>
    <source>
        <strain evidence="3 4">Y-16303</strain>
    </source>
</reference>
<proteinExistence type="predicted"/>
<protein>
    <submittedName>
        <fullName evidence="3">Uncharacterized protein</fullName>
    </submittedName>
</protein>
<dbReference type="Proteomes" id="UP001299970">
    <property type="component" value="Unassembled WGS sequence"/>
</dbReference>
<keyword evidence="2" id="KW-0812">Transmembrane</keyword>
<keyword evidence="2" id="KW-1133">Transmembrane helix</keyword>
<evidence type="ECO:0000256" key="1">
    <source>
        <dbReference type="SAM" id="MobiDB-lite"/>
    </source>
</evidence>
<feature type="compositionally biased region" description="Polar residues" evidence="1">
    <location>
        <begin position="299"/>
        <end position="312"/>
    </location>
</feature>
<organism evidence="3 4">
    <name type="scientific">Pseudonocardia alaniniphila</name>
    <dbReference type="NCBI Taxonomy" id="75291"/>
    <lineage>
        <taxon>Bacteria</taxon>
        <taxon>Bacillati</taxon>
        <taxon>Actinomycetota</taxon>
        <taxon>Actinomycetes</taxon>
        <taxon>Pseudonocardiales</taxon>
        <taxon>Pseudonocardiaceae</taxon>
        <taxon>Pseudonocardia</taxon>
    </lineage>
</organism>
<feature type="transmembrane region" description="Helical" evidence="2">
    <location>
        <begin position="203"/>
        <end position="227"/>
    </location>
</feature>
<gene>
    <name evidence="3" type="ORF">MMF94_36940</name>
</gene>
<evidence type="ECO:0000256" key="2">
    <source>
        <dbReference type="SAM" id="Phobius"/>
    </source>
</evidence>
<keyword evidence="2" id="KW-0472">Membrane</keyword>
<comment type="caution">
    <text evidence="3">The sequence shown here is derived from an EMBL/GenBank/DDBJ whole genome shotgun (WGS) entry which is preliminary data.</text>
</comment>
<evidence type="ECO:0000313" key="4">
    <source>
        <dbReference type="Proteomes" id="UP001299970"/>
    </source>
</evidence>
<feature type="transmembrane region" description="Helical" evidence="2">
    <location>
        <begin position="234"/>
        <end position="254"/>
    </location>
</feature>